<dbReference type="PANTHER" id="PTHR35605">
    <property type="entry name" value="ECP2 EFFECTOR PROTEIN DOMAIN-CONTAINING PROTEIN-RELATED"/>
    <property type="match status" value="1"/>
</dbReference>
<dbReference type="OrthoDB" id="3552888at2759"/>
<accession>A0A3M6ZV32</accession>
<feature type="signal peptide" evidence="1">
    <location>
        <begin position="1"/>
        <end position="25"/>
    </location>
</feature>
<sequence>MYSTSFTMKLSIIQLLATASALAYGSPLTEVDSVPEGYEIVPAKWTGEVVPGEGPVTLEGCVESLREQILNINPDYFKNQDSTSASATLAARTIGGCGGRAIGKNVQCGVPYGTVHGSDISSGLVYLSNIGGCMTLGGKQCSRVSCSYNSGIFACNDNSDTVQAPFSLISDIGGDMFGQCAGFDDGADFTAQAFTDEGWNVLMKRQSC</sequence>
<protein>
    <recommendedName>
        <fullName evidence="4">Cyanovirin-N domain-containing protein</fullName>
    </recommendedName>
</protein>
<name>A0A3M6ZV32_HORWE</name>
<evidence type="ECO:0000313" key="3">
    <source>
        <dbReference type="Proteomes" id="UP000271337"/>
    </source>
</evidence>
<feature type="chain" id="PRO_5018026822" description="Cyanovirin-N domain-containing protein" evidence="1">
    <location>
        <begin position="26"/>
        <end position="208"/>
    </location>
</feature>
<organism evidence="2 3">
    <name type="scientific">Hortaea werneckii</name>
    <name type="common">Black yeast</name>
    <name type="synonym">Cladosporium werneckii</name>
    <dbReference type="NCBI Taxonomy" id="91943"/>
    <lineage>
        <taxon>Eukaryota</taxon>
        <taxon>Fungi</taxon>
        <taxon>Dikarya</taxon>
        <taxon>Ascomycota</taxon>
        <taxon>Pezizomycotina</taxon>
        <taxon>Dothideomycetes</taxon>
        <taxon>Dothideomycetidae</taxon>
        <taxon>Mycosphaerellales</taxon>
        <taxon>Teratosphaeriaceae</taxon>
        <taxon>Hortaea</taxon>
    </lineage>
</organism>
<keyword evidence="1" id="KW-0732">Signal</keyword>
<comment type="caution">
    <text evidence="2">The sequence shown here is derived from an EMBL/GenBank/DDBJ whole genome shotgun (WGS) entry which is preliminary data.</text>
</comment>
<evidence type="ECO:0000256" key="1">
    <source>
        <dbReference type="SAM" id="SignalP"/>
    </source>
</evidence>
<dbReference type="EMBL" id="QWIL01000417">
    <property type="protein sequence ID" value="RMY19108.1"/>
    <property type="molecule type" value="Genomic_DNA"/>
</dbReference>
<evidence type="ECO:0000313" key="2">
    <source>
        <dbReference type="EMBL" id="RMY19108.1"/>
    </source>
</evidence>
<gene>
    <name evidence="2" type="ORF">D0867_04879</name>
</gene>
<dbReference type="VEuPathDB" id="FungiDB:BTJ68_14748"/>
<proteinExistence type="predicted"/>
<reference evidence="2 3" key="1">
    <citation type="journal article" date="2018" name="BMC Genomics">
        <title>Genomic evidence for intraspecific hybridization in a clonal and extremely halotolerant yeast.</title>
        <authorList>
            <person name="Gostincar C."/>
            <person name="Stajich J.E."/>
            <person name="Zupancic J."/>
            <person name="Zalar P."/>
            <person name="Gunde-Cimerman N."/>
        </authorList>
    </citation>
    <scope>NUCLEOTIDE SEQUENCE [LARGE SCALE GENOMIC DNA]</scope>
    <source>
        <strain evidence="2 3">EXF-6669</strain>
    </source>
</reference>
<dbReference type="AlphaFoldDB" id="A0A3M6ZV32"/>
<dbReference type="Proteomes" id="UP000271337">
    <property type="component" value="Unassembled WGS sequence"/>
</dbReference>
<dbReference type="PANTHER" id="PTHR35605:SF1">
    <property type="entry name" value="ECP2 EFFECTOR PROTEIN DOMAIN-CONTAINING PROTEIN-RELATED"/>
    <property type="match status" value="1"/>
</dbReference>
<evidence type="ECO:0008006" key="4">
    <source>
        <dbReference type="Google" id="ProtNLM"/>
    </source>
</evidence>